<dbReference type="RefSeq" id="WP_039352832.1">
    <property type="nucleotide sequence ID" value="NZ_FOLA01000009.1"/>
</dbReference>
<comment type="caution">
    <text evidence="2">The sequence shown here is derived from an EMBL/GenBank/DDBJ whole genome shotgun (WGS) entry which is preliminary data.</text>
</comment>
<gene>
    <name evidence="2" type="ORF">OA86_10735</name>
</gene>
<sequence length="85" mass="9879">MPKLSEEDKALRKKIILRIIELRGNKTDKQVEFAHELGVDKQQINSWESLSNNRGISIYSINKICKGLDKTLKEFFDSPIFIDEN</sequence>
<proteinExistence type="predicted"/>
<dbReference type="InterPro" id="IPR010982">
    <property type="entry name" value="Lambda_DNA-bd_dom_sf"/>
</dbReference>
<dbReference type="CDD" id="cd00093">
    <property type="entry name" value="HTH_XRE"/>
    <property type="match status" value="1"/>
</dbReference>
<dbReference type="SMART" id="SM00530">
    <property type="entry name" value="HTH_XRE"/>
    <property type="match status" value="1"/>
</dbReference>
<dbReference type="AlphaFoldDB" id="A0A0C1FKN5"/>
<organism evidence="2 3">
    <name type="scientific">Kaistella jeonii</name>
    <dbReference type="NCBI Taxonomy" id="266749"/>
    <lineage>
        <taxon>Bacteria</taxon>
        <taxon>Pseudomonadati</taxon>
        <taxon>Bacteroidota</taxon>
        <taxon>Flavobacteriia</taxon>
        <taxon>Flavobacteriales</taxon>
        <taxon>Weeksellaceae</taxon>
        <taxon>Chryseobacterium group</taxon>
        <taxon>Kaistella</taxon>
    </lineage>
</organism>
<dbReference type="EMBL" id="JSYL01000007">
    <property type="protein sequence ID" value="KIA88499.1"/>
    <property type="molecule type" value="Genomic_DNA"/>
</dbReference>
<dbReference type="Proteomes" id="UP000031473">
    <property type="component" value="Unassembled WGS sequence"/>
</dbReference>
<dbReference type="PROSITE" id="PS50943">
    <property type="entry name" value="HTH_CROC1"/>
    <property type="match status" value="1"/>
</dbReference>
<evidence type="ECO:0000313" key="3">
    <source>
        <dbReference type="Proteomes" id="UP000031473"/>
    </source>
</evidence>
<accession>A0A0C1FKN5</accession>
<reference evidence="2 3" key="1">
    <citation type="submission" date="2014-10" db="EMBL/GenBank/DDBJ databases">
        <title>Kaistella jeonii genome.</title>
        <authorList>
            <person name="Clayton J.T."/>
            <person name="Newman J.D."/>
        </authorList>
    </citation>
    <scope>NUCLEOTIDE SEQUENCE [LARGE SCALE GENOMIC DNA]</scope>
    <source>
        <strain evidence="2 3">DSM 17048</strain>
    </source>
</reference>
<feature type="domain" description="HTH cro/C1-type" evidence="1">
    <location>
        <begin position="19"/>
        <end position="75"/>
    </location>
</feature>
<keyword evidence="3" id="KW-1185">Reference proteome</keyword>
<dbReference type="OrthoDB" id="1263042at2"/>
<evidence type="ECO:0000259" key="1">
    <source>
        <dbReference type="PROSITE" id="PS50943"/>
    </source>
</evidence>
<name>A0A0C1FKN5_9FLAO</name>
<protein>
    <recommendedName>
        <fullName evidence="1">HTH cro/C1-type domain-containing protein</fullName>
    </recommendedName>
</protein>
<dbReference type="Gene3D" id="1.10.260.40">
    <property type="entry name" value="lambda repressor-like DNA-binding domains"/>
    <property type="match status" value="1"/>
</dbReference>
<dbReference type="STRING" id="266749.SAMN05421876_1094"/>
<evidence type="ECO:0000313" key="2">
    <source>
        <dbReference type="EMBL" id="KIA88499.1"/>
    </source>
</evidence>
<dbReference type="InterPro" id="IPR001387">
    <property type="entry name" value="Cro/C1-type_HTH"/>
</dbReference>
<dbReference type="SUPFAM" id="SSF47413">
    <property type="entry name" value="lambda repressor-like DNA-binding domains"/>
    <property type="match status" value="1"/>
</dbReference>
<dbReference type="GO" id="GO:0003677">
    <property type="term" value="F:DNA binding"/>
    <property type="evidence" value="ECO:0007669"/>
    <property type="project" value="InterPro"/>
</dbReference>
<dbReference type="Pfam" id="PF01381">
    <property type="entry name" value="HTH_3"/>
    <property type="match status" value="1"/>
</dbReference>